<organism evidence="1 2">
    <name type="scientific">Setaria digitata</name>
    <dbReference type="NCBI Taxonomy" id="48799"/>
    <lineage>
        <taxon>Eukaryota</taxon>
        <taxon>Metazoa</taxon>
        <taxon>Ecdysozoa</taxon>
        <taxon>Nematoda</taxon>
        <taxon>Chromadorea</taxon>
        <taxon>Rhabditida</taxon>
        <taxon>Spirurina</taxon>
        <taxon>Spiruromorpha</taxon>
        <taxon>Filarioidea</taxon>
        <taxon>Setariidae</taxon>
        <taxon>Setaria</taxon>
    </lineage>
</organism>
<reference evidence="2" key="1">
    <citation type="submission" date="2022-11" db="UniProtKB">
        <authorList>
            <consortium name="WormBaseParasite"/>
        </authorList>
    </citation>
    <scope>IDENTIFICATION</scope>
</reference>
<keyword evidence="1" id="KW-1185">Reference proteome</keyword>
<sequence>MEVQQRLVDGNLAVPTTPTAKAAVLELGIFHVKPRTEQFDLDLP</sequence>
<dbReference type="AlphaFoldDB" id="A0A915PRQ8"/>
<protein>
    <submittedName>
        <fullName evidence="2">Uncharacterized protein</fullName>
    </submittedName>
</protein>
<evidence type="ECO:0000313" key="2">
    <source>
        <dbReference type="WBParaSite" id="sdigi.contig354.g7695.t1"/>
    </source>
</evidence>
<dbReference type="Proteomes" id="UP000887581">
    <property type="component" value="Unplaced"/>
</dbReference>
<proteinExistence type="predicted"/>
<name>A0A915PRQ8_9BILA</name>
<evidence type="ECO:0000313" key="1">
    <source>
        <dbReference type="Proteomes" id="UP000887581"/>
    </source>
</evidence>
<dbReference type="WBParaSite" id="sdigi.contig354.g7695.t1">
    <property type="protein sequence ID" value="sdigi.contig354.g7695.t1"/>
    <property type="gene ID" value="sdigi.contig354.g7695"/>
</dbReference>
<accession>A0A915PRQ8</accession>